<feature type="non-terminal residue" evidence="1">
    <location>
        <position position="74"/>
    </location>
</feature>
<evidence type="ECO:0000313" key="1">
    <source>
        <dbReference type="EMBL" id="GAG19462.1"/>
    </source>
</evidence>
<reference evidence="1" key="1">
    <citation type="journal article" date="2014" name="Front. Microbiol.">
        <title>High frequency of phylogenetically diverse reductive dehalogenase-homologous genes in deep subseafloor sedimentary metagenomes.</title>
        <authorList>
            <person name="Kawai M."/>
            <person name="Futagami T."/>
            <person name="Toyoda A."/>
            <person name="Takaki Y."/>
            <person name="Nishi S."/>
            <person name="Hori S."/>
            <person name="Arai W."/>
            <person name="Tsubouchi T."/>
            <person name="Morono Y."/>
            <person name="Uchiyama I."/>
            <person name="Ito T."/>
            <person name="Fujiyama A."/>
            <person name="Inagaki F."/>
            <person name="Takami H."/>
        </authorList>
    </citation>
    <scope>NUCLEOTIDE SEQUENCE</scope>
    <source>
        <strain evidence="1">Expedition CK06-06</strain>
    </source>
</reference>
<evidence type="ECO:0008006" key="2">
    <source>
        <dbReference type="Google" id="ProtNLM"/>
    </source>
</evidence>
<name>X0W8B7_9ZZZZ</name>
<protein>
    <recommendedName>
        <fullName evidence="2">HEPN domain-containing protein</fullName>
    </recommendedName>
</protein>
<sequence length="74" mass="8736">MPKLNDHLLLAARNHRTLKFLHPEMETHPEWVCTVAFYRALQLVEAVFSNEKPPLHSNTHFSRELALKNKRKFS</sequence>
<accession>X0W8B7</accession>
<organism evidence="1">
    <name type="scientific">marine sediment metagenome</name>
    <dbReference type="NCBI Taxonomy" id="412755"/>
    <lineage>
        <taxon>unclassified sequences</taxon>
        <taxon>metagenomes</taxon>
        <taxon>ecological metagenomes</taxon>
    </lineage>
</organism>
<gene>
    <name evidence="1" type="ORF">S01H1_50977</name>
</gene>
<comment type="caution">
    <text evidence="1">The sequence shown here is derived from an EMBL/GenBank/DDBJ whole genome shotgun (WGS) entry which is preliminary data.</text>
</comment>
<dbReference type="AlphaFoldDB" id="X0W8B7"/>
<proteinExistence type="predicted"/>
<dbReference type="EMBL" id="BARS01032874">
    <property type="protein sequence ID" value="GAG19462.1"/>
    <property type="molecule type" value="Genomic_DNA"/>
</dbReference>